<dbReference type="Pfam" id="PF02464">
    <property type="entry name" value="CinA"/>
    <property type="match status" value="1"/>
</dbReference>
<reference evidence="3 4" key="1">
    <citation type="submission" date="2019-08" db="EMBL/GenBank/DDBJ databases">
        <title>In-depth cultivation of the pig gut microbiome towards novel bacterial diversity and tailored functional studies.</title>
        <authorList>
            <person name="Wylensek D."/>
            <person name="Hitch T.C.A."/>
            <person name="Clavel T."/>
        </authorList>
    </citation>
    <scope>NUCLEOTIDE SEQUENCE [LARGE SCALE GENOMIC DNA]</scope>
    <source>
        <strain evidence="3 4">NM-380-WT-3C1</strain>
    </source>
</reference>
<proteinExistence type="inferred from homology"/>
<dbReference type="PANTHER" id="PTHR13939:SF0">
    <property type="entry name" value="NMN AMIDOHYDROLASE-LIKE PROTEIN YFAY"/>
    <property type="match status" value="1"/>
</dbReference>
<keyword evidence="4" id="KW-1185">Reference proteome</keyword>
<protein>
    <recommendedName>
        <fullName evidence="1">CinA-like protein</fullName>
    </recommendedName>
</protein>
<evidence type="ECO:0000313" key="4">
    <source>
        <dbReference type="Proteomes" id="UP000460549"/>
    </source>
</evidence>
<dbReference type="PANTHER" id="PTHR13939">
    <property type="entry name" value="NICOTINAMIDE-NUCLEOTIDE AMIDOHYDROLASE PNCC"/>
    <property type="match status" value="1"/>
</dbReference>
<dbReference type="InterPro" id="IPR008135">
    <property type="entry name" value="Competence-induced_CinA"/>
</dbReference>
<dbReference type="InterPro" id="IPR050101">
    <property type="entry name" value="CinA"/>
</dbReference>
<dbReference type="InterPro" id="IPR036653">
    <property type="entry name" value="CinA-like_C"/>
</dbReference>
<evidence type="ECO:0000313" key="3">
    <source>
        <dbReference type="EMBL" id="MSU05536.1"/>
    </source>
</evidence>
<dbReference type="PIRSF" id="PIRSF006728">
    <property type="entry name" value="CinA"/>
    <property type="match status" value="1"/>
</dbReference>
<dbReference type="Proteomes" id="UP000460549">
    <property type="component" value="Unassembled WGS sequence"/>
</dbReference>
<evidence type="ECO:0000256" key="1">
    <source>
        <dbReference type="HAMAP-Rule" id="MF_00226"/>
    </source>
</evidence>
<name>A0A7X2PAY6_9SPIO</name>
<accession>A0A7X2PAY6</accession>
<feature type="domain" description="MoaB/Mog" evidence="2">
    <location>
        <begin position="7"/>
        <end position="169"/>
    </location>
</feature>
<evidence type="ECO:0000259" key="2">
    <source>
        <dbReference type="SMART" id="SM00852"/>
    </source>
</evidence>
<dbReference type="Pfam" id="PF00994">
    <property type="entry name" value="MoCF_biosynth"/>
    <property type="match status" value="1"/>
</dbReference>
<comment type="caution">
    <text evidence="3">The sequence shown here is derived from an EMBL/GenBank/DDBJ whole genome shotgun (WGS) entry which is preliminary data.</text>
</comment>
<dbReference type="SUPFAM" id="SSF142433">
    <property type="entry name" value="CinA-like"/>
    <property type="match status" value="1"/>
</dbReference>
<organism evidence="3 4">
    <name type="scientific">Bullifex porci</name>
    <dbReference type="NCBI Taxonomy" id="2606638"/>
    <lineage>
        <taxon>Bacteria</taxon>
        <taxon>Pseudomonadati</taxon>
        <taxon>Spirochaetota</taxon>
        <taxon>Spirochaetia</taxon>
        <taxon>Spirochaetales</taxon>
        <taxon>Spirochaetaceae</taxon>
        <taxon>Bullifex</taxon>
    </lineage>
</organism>
<dbReference type="NCBIfam" id="TIGR00200">
    <property type="entry name" value="cinA_nterm"/>
    <property type="match status" value="1"/>
</dbReference>
<comment type="similarity">
    <text evidence="1">Belongs to the CinA family.</text>
</comment>
<dbReference type="InterPro" id="IPR036425">
    <property type="entry name" value="MoaB/Mog-like_dom_sf"/>
</dbReference>
<dbReference type="InterPro" id="IPR008136">
    <property type="entry name" value="CinA_C"/>
</dbReference>
<sequence length="415" mass="45206">MNNTTASLIVIGSELTRGIISDKHGQLVSRELTKLGYHISQIVAIPDDGTIEQILHALLKSNDVIIITGGLGPTSDDMTRQAISDVAGRKLVKNEAAYSRLYKRVGERIHGANEKQAYFPEGFETILNPNGTAEGFYGYAGNTLLISLPGPPREMEPMFRTNVIPLLSSLTGHEYKPRLEYSTFLIAEAKLEELTNDVDSSISWGTRFQDYRISLYAEGDEAECERDMGELQNRCGKELIVPGDVTALSALTSYLRENGLTIATAESCTGGLCAMLLTEEAGSSVYFNGSVVSYAPAVKEGVLGVKNETINTFGTVSTQCAIEMAEGALKKTNSDYAFSITGVAGPDKSEGKDVGTVCFGFAGKNRESECVMLKFTSWGRASIRRKSATAAFLLARCFIEHKENLIDITSRWHYI</sequence>
<dbReference type="EMBL" id="VUNN01000002">
    <property type="protein sequence ID" value="MSU05536.1"/>
    <property type="molecule type" value="Genomic_DNA"/>
</dbReference>
<dbReference type="CDD" id="cd00885">
    <property type="entry name" value="cinA"/>
    <property type="match status" value="1"/>
</dbReference>
<dbReference type="Gene3D" id="3.40.980.10">
    <property type="entry name" value="MoaB/Mog-like domain"/>
    <property type="match status" value="1"/>
</dbReference>
<dbReference type="SMART" id="SM00852">
    <property type="entry name" value="MoCF_biosynth"/>
    <property type="match status" value="1"/>
</dbReference>
<dbReference type="InterPro" id="IPR001453">
    <property type="entry name" value="MoaB/Mog_dom"/>
</dbReference>
<dbReference type="Gene3D" id="3.90.950.20">
    <property type="entry name" value="CinA-like"/>
    <property type="match status" value="1"/>
</dbReference>
<gene>
    <name evidence="3" type="ORF">FYJ80_01905</name>
</gene>
<dbReference type="HAMAP" id="MF_00226_B">
    <property type="entry name" value="CinA_B"/>
    <property type="match status" value="1"/>
</dbReference>
<dbReference type="SUPFAM" id="SSF53218">
    <property type="entry name" value="Molybdenum cofactor biosynthesis proteins"/>
    <property type="match status" value="1"/>
</dbReference>
<dbReference type="NCBIfam" id="TIGR00199">
    <property type="entry name" value="PncC_domain"/>
    <property type="match status" value="1"/>
</dbReference>
<dbReference type="RefSeq" id="WP_154424432.1">
    <property type="nucleotide sequence ID" value="NZ_VUNN01000002.1"/>
</dbReference>
<dbReference type="AlphaFoldDB" id="A0A7X2PAY6"/>